<feature type="repeat" description="PPR" evidence="3">
    <location>
        <begin position="59"/>
        <end position="93"/>
    </location>
</feature>
<dbReference type="Proteomes" id="UP001281410">
    <property type="component" value="Unassembled WGS sequence"/>
</dbReference>
<evidence type="ECO:0000313" key="4">
    <source>
        <dbReference type="EMBL" id="KAK3185073.1"/>
    </source>
</evidence>
<dbReference type="PANTHER" id="PTHR47933:SF11">
    <property type="entry name" value="PENTATRICOPEPTIDE REPEAT-CONTAINING PROTEIN 2"/>
    <property type="match status" value="1"/>
</dbReference>
<dbReference type="PANTHER" id="PTHR47933">
    <property type="entry name" value="PENTATRICOPEPTIDE REPEAT-CONTAINING PROTEIN 1, MITOCHONDRIAL"/>
    <property type="match status" value="1"/>
</dbReference>
<dbReference type="Pfam" id="PF01535">
    <property type="entry name" value="PPR"/>
    <property type="match status" value="1"/>
</dbReference>
<dbReference type="PROSITE" id="PS51375">
    <property type="entry name" value="PPR"/>
    <property type="match status" value="6"/>
</dbReference>
<dbReference type="InterPro" id="IPR011990">
    <property type="entry name" value="TPR-like_helical_dom_sf"/>
</dbReference>
<evidence type="ECO:0000256" key="2">
    <source>
        <dbReference type="ARBA" id="ARBA00022737"/>
    </source>
</evidence>
<comment type="caution">
    <text evidence="4">The sequence shown here is derived from an EMBL/GenBank/DDBJ whole genome shotgun (WGS) entry which is preliminary data.</text>
</comment>
<evidence type="ECO:0008006" key="6">
    <source>
        <dbReference type="Google" id="ProtNLM"/>
    </source>
</evidence>
<organism evidence="4 5">
    <name type="scientific">Dipteronia sinensis</name>
    <dbReference type="NCBI Taxonomy" id="43782"/>
    <lineage>
        <taxon>Eukaryota</taxon>
        <taxon>Viridiplantae</taxon>
        <taxon>Streptophyta</taxon>
        <taxon>Embryophyta</taxon>
        <taxon>Tracheophyta</taxon>
        <taxon>Spermatophyta</taxon>
        <taxon>Magnoliopsida</taxon>
        <taxon>eudicotyledons</taxon>
        <taxon>Gunneridae</taxon>
        <taxon>Pentapetalae</taxon>
        <taxon>rosids</taxon>
        <taxon>malvids</taxon>
        <taxon>Sapindales</taxon>
        <taxon>Sapindaceae</taxon>
        <taxon>Hippocastanoideae</taxon>
        <taxon>Acereae</taxon>
        <taxon>Dipteronia</taxon>
    </lineage>
</organism>
<dbReference type="InterPro" id="IPR002885">
    <property type="entry name" value="PPR_rpt"/>
</dbReference>
<evidence type="ECO:0000256" key="3">
    <source>
        <dbReference type="PROSITE-ProRule" id="PRU00708"/>
    </source>
</evidence>
<feature type="repeat" description="PPR" evidence="3">
    <location>
        <begin position="199"/>
        <end position="234"/>
    </location>
</feature>
<evidence type="ECO:0000313" key="5">
    <source>
        <dbReference type="Proteomes" id="UP001281410"/>
    </source>
</evidence>
<dbReference type="InterPro" id="IPR051240">
    <property type="entry name" value="Mito_RNA-Proc/Resp"/>
</dbReference>
<keyword evidence="2" id="KW-0677">Repeat</keyword>
<evidence type="ECO:0000256" key="1">
    <source>
        <dbReference type="ARBA" id="ARBA00007626"/>
    </source>
</evidence>
<dbReference type="Gene3D" id="1.25.40.10">
    <property type="entry name" value="Tetratricopeptide repeat domain"/>
    <property type="match status" value="3"/>
</dbReference>
<keyword evidence="5" id="KW-1185">Reference proteome</keyword>
<dbReference type="AlphaFoldDB" id="A0AAE0DT37"/>
<feature type="repeat" description="PPR" evidence="3">
    <location>
        <begin position="94"/>
        <end position="128"/>
    </location>
</feature>
<dbReference type="NCBIfam" id="TIGR00756">
    <property type="entry name" value="PPR"/>
    <property type="match status" value="7"/>
</dbReference>
<feature type="repeat" description="PPR" evidence="3">
    <location>
        <begin position="129"/>
        <end position="163"/>
    </location>
</feature>
<sequence length="331" mass="37046">MEATGLLKKMIAFGCGPDVVTFGTLIHGLYRSDNTIVALQLHEQVVNGNSKYGVTCKSNVVWYSSIIYGLCKDGFTDKAKELFSEMKGNGILADAIIYTSLIHGLCCVGDWEEAKSLFIEMLNQDVQPTIVTFNVLLDELCKSGNMGEANKLYKLMILRGVQPDTYTYNIFIDGYWLLEKIHDTEKLFVSMASKRCTPNVVSYNILINGFCKRKKKIDNAMNLHREMISKGIRPTVVTYNTLLIGLFIVGRVGEAQKLFDKMQVNDVAPNSCTFTIFIDGFCKNDCVLDALEFYNTLENCKVKLTIEIANCLTMDCINLGGPKWLGSYSIN</sequence>
<reference evidence="4" key="1">
    <citation type="journal article" date="2023" name="Plant J.">
        <title>Genome sequences and population genomics provide insights into the demographic history, inbreeding, and mutation load of two 'living fossil' tree species of Dipteronia.</title>
        <authorList>
            <person name="Feng Y."/>
            <person name="Comes H.P."/>
            <person name="Chen J."/>
            <person name="Zhu S."/>
            <person name="Lu R."/>
            <person name="Zhang X."/>
            <person name="Li P."/>
            <person name="Qiu J."/>
            <person name="Olsen K.M."/>
            <person name="Qiu Y."/>
        </authorList>
    </citation>
    <scope>NUCLEOTIDE SEQUENCE</scope>
    <source>
        <strain evidence="4">NBL</strain>
    </source>
</reference>
<dbReference type="Pfam" id="PF12854">
    <property type="entry name" value="PPR_1"/>
    <property type="match status" value="1"/>
</dbReference>
<dbReference type="GO" id="GO:0003729">
    <property type="term" value="F:mRNA binding"/>
    <property type="evidence" value="ECO:0007669"/>
    <property type="project" value="TreeGrafter"/>
</dbReference>
<dbReference type="Pfam" id="PF13041">
    <property type="entry name" value="PPR_2"/>
    <property type="match status" value="3"/>
</dbReference>
<comment type="similarity">
    <text evidence="1">Belongs to the PPR family. P subfamily.</text>
</comment>
<accession>A0AAE0DT37</accession>
<dbReference type="EMBL" id="JANJYJ010000010">
    <property type="protein sequence ID" value="KAK3185073.1"/>
    <property type="molecule type" value="Genomic_DNA"/>
</dbReference>
<feature type="repeat" description="PPR" evidence="3">
    <location>
        <begin position="235"/>
        <end position="269"/>
    </location>
</feature>
<gene>
    <name evidence="4" type="ORF">Dsin_032359</name>
</gene>
<proteinExistence type="inferred from homology"/>
<protein>
    <recommendedName>
        <fullName evidence="6">Pentatricopeptide repeat-containing protein</fullName>
    </recommendedName>
</protein>
<feature type="repeat" description="PPR" evidence="3">
    <location>
        <begin position="164"/>
        <end position="198"/>
    </location>
</feature>
<dbReference type="SUPFAM" id="SSF81901">
    <property type="entry name" value="HCP-like"/>
    <property type="match status" value="1"/>
</dbReference>
<name>A0AAE0DT37_9ROSI</name>